<organism evidence="1 2">
    <name type="scientific">Tigheibacillus jepli</name>
    <dbReference type="NCBI Taxonomy" id="3035914"/>
    <lineage>
        <taxon>Bacteria</taxon>
        <taxon>Bacillati</taxon>
        <taxon>Bacillota</taxon>
        <taxon>Bacilli</taxon>
        <taxon>Bacillales</taxon>
        <taxon>Bacillaceae</taxon>
        <taxon>Tigheibacillus</taxon>
    </lineage>
</organism>
<sequence length="144" mass="16008">MSDEATFLKNASSHISGSIAEIDAKIERLRTANQEIAEDQSHYMGEIHKIKEPELDPLWIGERGNDYDESREAAYDTMKSILDTDYENKMRAIETQISILQSQRGFLTATSAIVDAANDLLQKGEDAVEALGNKISEISGRLFG</sequence>
<keyword evidence="2" id="KW-1185">Reference proteome</keyword>
<evidence type="ECO:0000313" key="1">
    <source>
        <dbReference type="EMBL" id="MDY0404687.1"/>
    </source>
</evidence>
<reference evidence="1 2" key="1">
    <citation type="submission" date="2023-10" db="EMBL/GenBank/DDBJ databases">
        <title>179-bfca-hs.</title>
        <authorList>
            <person name="Miliotis G."/>
            <person name="Sengupta P."/>
            <person name="Hameed A."/>
            <person name="Chuvochina M."/>
            <person name="Mcdonagh F."/>
            <person name="Simpson A.C."/>
            <person name="Singh N.K."/>
            <person name="Rekha P.D."/>
            <person name="Raman K."/>
            <person name="Hugenholtz P."/>
            <person name="Venkateswaran K."/>
        </authorList>
    </citation>
    <scope>NUCLEOTIDE SEQUENCE [LARGE SCALE GENOMIC DNA]</scope>
    <source>
        <strain evidence="1 2">179-BFC-A-HS</strain>
    </source>
</reference>
<evidence type="ECO:0000313" key="2">
    <source>
        <dbReference type="Proteomes" id="UP001228376"/>
    </source>
</evidence>
<dbReference type="RefSeq" id="WP_306066866.1">
    <property type="nucleotide sequence ID" value="NZ_JAROCA020000001.1"/>
</dbReference>
<comment type="caution">
    <text evidence="1">The sequence shown here is derived from an EMBL/GenBank/DDBJ whole genome shotgun (WGS) entry which is preliminary data.</text>
</comment>
<dbReference type="Proteomes" id="UP001228376">
    <property type="component" value="Unassembled WGS sequence"/>
</dbReference>
<accession>A0ABU5CEC4</accession>
<gene>
    <name evidence="1" type="ORF">P5G51_004080</name>
</gene>
<name>A0ABU5CEC4_9BACI</name>
<protein>
    <submittedName>
        <fullName evidence="1">DUF5082 family protein</fullName>
    </submittedName>
</protein>
<proteinExistence type="predicted"/>
<dbReference type="EMBL" id="JAROCA020000001">
    <property type="protein sequence ID" value="MDY0404687.1"/>
    <property type="molecule type" value="Genomic_DNA"/>
</dbReference>
<dbReference type="Pfam" id="PF16888">
    <property type="entry name" value="YwqH-like"/>
    <property type="match status" value="1"/>
</dbReference>
<dbReference type="InterPro" id="IPR031681">
    <property type="entry name" value="YwqH-like"/>
</dbReference>